<dbReference type="GO" id="GO:0046653">
    <property type="term" value="P:tetrahydrofolate metabolic process"/>
    <property type="evidence" value="ECO:0007669"/>
    <property type="project" value="TreeGrafter"/>
</dbReference>
<dbReference type="GO" id="GO:0031419">
    <property type="term" value="F:cobalamin binding"/>
    <property type="evidence" value="ECO:0007669"/>
    <property type="project" value="InterPro"/>
</dbReference>
<dbReference type="PROSITE" id="PS51337">
    <property type="entry name" value="B12_BINDING_NTER"/>
    <property type="match status" value="1"/>
</dbReference>
<evidence type="ECO:0000256" key="3">
    <source>
        <dbReference type="ARBA" id="ARBA00023285"/>
    </source>
</evidence>
<evidence type="ECO:0000256" key="2">
    <source>
        <dbReference type="ARBA" id="ARBA00022723"/>
    </source>
</evidence>
<dbReference type="EMBL" id="MLBF01000012">
    <property type="protein sequence ID" value="OLN32034.1"/>
    <property type="molecule type" value="Genomic_DNA"/>
</dbReference>
<dbReference type="SUPFAM" id="SSF47644">
    <property type="entry name" value="Methionine synthase domain"/>
    <property type="match status" value="1"/>
</dbReference>
<dbReference type="Gene3D" id="3.40.50.280">
    <property type="entry name" value="Cobalamin-binding domain"/>
    <property type="match status" value="1"/>
</dbReference>
<dbReference type="GO" id="GO:0015948">
    <property type="term" value="P:methanogenesis"/>
    <property type="evidence" value="ECO:0007669"/>
    <property type="project" value="InterPro"/>
</dbReference>
<dbReference type="GO" id="GO:0050897">
    <property type="term" value="F:cobalt ion binding"/>
    <property type="evidence" value="ECO:0007669"/>
    <property type="project" value="InterPro"/>
</dbReference>
<dbReference type="SUPFAM" id="SSF52242">
    <property type="entry name" value="Cobalamin (vitamin B12)-binding domain"/>
    <property type="match status" value="1"/>
</dbReference>
<name>A0A1Q8QXG4_9FIRM</name>
<sequence>MEKETLFQEISHALVEFEVEKVAELAEETLQQNIPAYETITEGLITGMKEVSRLYEEEEYFLPEVLMCSDAFNAGLDVVNPHLDKSSLEKPIKIVIGVVEGDTHDIGKNLVRILAGASGFEVYDLGRDVPLDQFIEKAEEVESDMICMSTLMTTTMDGMKTVIDRLKERNIRDKYKVLIGGGPISQTFCDKIGADLYANDASSAVRKAKELMGRA</sequence>
<dbReference type="GO" id="GO:0005829">
    <property type="term" value="C:cytosol"/>
    <property type="evidence" value="ECO:0007669"/>
    <property type="project" value="TreeGrafter"/>
</dbReference>
<evidence type="ECO:0000256" key="1">
    <source>
        <dbReference type="ARBA" id="ARBA00010854"/>
    </source>
</evidence>
<dbReference type="CDD" id="cd02070">
    <property type="entry name" value="corrinoid_protein_B12-BD"/>
    <property type="match status" value="1"/>
</dbReference>
<dbReference type="InterPro" id="IPR050554">
    <property type="entry name" value="Met_Synthase/Corrinoid"/>
</dbReference>
<dbReference type="Proteomes" id="UP000186102">
    <property type="component" value="Unassembled WGS sequence"/>
</dbReference>
<evidence type="ECO:0000259" key="4">
    <source>
        <dbReference type="PROSITE" id="PS51332"/>
    </source>
</evidence>
<reference evidence="6 7" key="1">
    <citation type="submission" date="2016-09" db="EMBL/GenBank/DDBJ databases">
        <title>Complete genome of Desulfosporosinus sp. OL.</title>
        <authorList>
            <person name="Mardanov A."/>
            <person name="Beletsky A."/>
            <person name="Panova A."/>
            <person name="Karnachuk O."/>
            <person name="Ravin N."/>
        </authorList>
    </citation>
    <scope>NUCLEOTIDE SEQUENCE [LARGE SCALE GENOMIC DNA]</scope>
    <source>
        <strain evidence="6 7">OL</strain>
    </source>
</reference>
<dbReference type="PANTHER" id="PTHR45833">
    <property type="entry name" value="METHIONINE SYNTHASE"/>
    <property type="match status" value="1"/>
</dbReference>
<dbReference type="Pfam" id="PF02607">
    <property type="entry name" value="B12-binding_2"/>
    <property type="match status" value="1"/>
</dbReference>
<dbReference type="Gene3D" id="1.10.1240.10">
    <property type="entry name" value="Methionine synthase domain"/>
    <property type="match status" value="1"/>
</dbReference>
<feature type="domain" description="B12-binding N-terminal" evidence="5">
    <location>
        <begin position="1"/>
        <end position="91"/>
    </location>
</feature>
<dbReference type="STRING" id="1888891.DSOL_2127"/>
<dbReference type="GO" id="GO:0008705">
    <property type="term" value="F:methionine synthase activity"/>
    <property type="evidence" value="ECO:0007669"/>
    <property type="project" value="TreeGrafter"/>
</dbReference>
<comment type="caution">
    <text evidence="6">The sequence shown here is derived from an EMBL/GenBank/DDBJ whole genome shotgun (WGS) entry which is preliminary data.</text>
</comment>
<keyword evidence="3" id="KW-0170">Cobalt</keyword>
<dbReference type="PROSITE" id="PS51332">
    <property type="entry name" value="B12_BINDING"/>
    <property type="match status" value="1"/>
</dbReference>
<organism evidence="6 7">
    <name type="scientific">Desulfosporosinus metallidurans</name>
    <dbReference type="NCBI Taxonomy" id="1888891"/>
    <lineage>
        <taxon>Bacteria</taxon>
        <taxon>Bacillati</taxon>
        <taxon>Bacillota</taxon>
        <taxon>Clostridia</taxon>
        <taxon>Eubacteriales</taxon>
        <taxon>Desulfitobacteriaceae</taxon>
        <taxon>Desulfosporosinus</taxon>
    </lineage>
</organism>
<dbReference type="InterPro" id="IPR003759">
    <property type="entry name" value="Cbl-bd_cap"/>
</dbReference>
<dbReference type="AlphaFoldDB" id="A0A1Q8QXG4"/>
<gene>
    <name evidence="6" type="ORF">DSOL_2127</name>
</gene>
<evidence type="ECO:0000313" key="7">
    <source>
        <dbReference type="Proteomes" id="UP000186102"/>
    </source>
</evidence>
<dbReference type="InterPro" id="IPR036594">
    <property type="entry name" value="Meth_synthase_dom"/>
</dbReference>
<feature type="domain" description="B12-binding" evidence="4">
    <location>
        <begin position="91"/>
        <end position="215"/>
    </location>
</feature>
<dbReference type="InterPro" id="IPR006158">
    <property type="entry name" value="Cobalamin-bd"/>
</dbReference>
<dbReference type="FunFam" id="3.40.50.280:FF:000003">
    <property type="entry name" value="Dimethylamine methyltransferase corrinoid protein"/>
    <property type="match status" value="1"/>
</dbReference>
<dbReference type="InterPro" id="IPR012741">
    <property type="entry name" value="Corrinoid_p"/>
</dbReference>
<dbReference type="InterPro" id="IPR036724">
    <property type="entry name" value="Cobalamin-bd_sf"/>
</dbReference>
<dbReference type="SMART" id="SM01018">
    <property type="entry name" value="B12-binding_2"/>
    <property type="match status" value="1"/>
</dbReference>
<dbReference type="PANTHER" id="PTHR45833:SF1">
    <property type="entry name" value="METHIONINE SYNTHASE"/>
    <property type="match status" value="1"/>
</dbReference>
<dbReference type="GO" id="GO:0050667">
    <property type="term" value="P:homocysteine metabolic process"/>
    <property type="evidence" value="ECO:0007669"/>
    <property type="project" value="TreeGrafter"/>
</dbReference>
<evidence type="ECO:0000313" key="6">
    <source>
        <dbReference type="EMBL" id="OLN32034.1"/>
    </source>
</evidence>
<dbReference type="Pfam" id="PF02310">
    <property type="entry name" value="B12-binding"/>
    <property type="match status" value="1"/>
</dbReference>
<dbReference type="NCBIfam" id="TIGR02370">
    <property type="entry name" value="pyl_corrinoid"/>
    <property type="match status" value="1"/>
</dbReference>
<keyword evidence="7" id="KW-1185">Reference proteome</keyword>
<comment type="similarity">
    <text evidence="1">Belongs to the methylamine corrinoid protein family.</text>
</comment>
<evidence type="ECO:0000259" key="5">
    <source>
        <dbReference type="PROSITE" id="PS51337"/>
    </source>
</evidence>
<keyword evidence="2" id="KW-0479">Metal-binding</keyword>
<protein>
    <submittedName>
        <fullName evidence="6">Dimethylamine corrinoid protein 2</fullName>
    </submittedName>
</protein>
<proteinExistence type="inferred from homology"/>
<accession>A0A1Q8QXG4</accession>